<organism evidence="9 10">
    <name type="scientific">Helobdella robusta</name>
    <name type="common">Californian leech</name>
    <dbReference type="NCBI Taxonomy" id="6412"/>
    <lineage>
        <taxon>Eukaryota</taxon>
        <taxon>Metazoa</taxon>
        <taxon>Spiralia</taxon>
        <taxon>Lophotrochozoa</taxon>
        <taxon>Annelida</taxon>
        <taxon>Clitellata</taxon>
        <taxon>Hirudinea</taxon>
        <taxon>Rhynchobdellida</taxon>
        <taxon>Glossiphoniidae</taxon>
        <taxon>Helobdella</taxon>
    </lineage>
</organism>
<dbReference type="KEGG" id="hro:HELRODRAFT_188198"/>
<dbReference type="OMA" id="WRANDSE"/>
<dbReference type="EnsemblMetazoa" id="HelroT188198">
    <property type="protein sequence ID" value="HelroP188198"/>
    <property type="gene ID" value="HelroG188198"/>
</dbReference>
<dbReference type="GO" id="GO:0016212">
    <property type="term" value="F:kynurenine-oxoglutarate transaminase activity"/>
    <property type="evidence" value="ECO:0000318"/>
    <property type="project" value="GO_Central"/>
</dbReference>
<comment type="cofactor">
    <cofactor evidence="1">
        <name>pyridoxal 5'-phosphate</name>
        <dbReference type="ChEBI" id="CHEBI:597326"/>
    </cofactor>
</comment>
<evidence type="ECO:0000313" key="10">
    <source>
        <dbReference type="Proteomes" id="UP000015101"/>
    </source>
</evidence>
<reference evidence="8 10" key="2">
    <citation type="journal article" date="2013" name="Nature">
        <title>Insights into bilaterian evolution from three spiralian genomes.</title>
        <authorList>
            <person name="Simakov O."/>
            <person name="Marletaz F."/>
            <person name="Cho S.J."/>
            <person name="Edsinger-Gonzales E."/>
            <person name="Havlak P."/>
            <person name="Hellsten U."/>
            <person name="Kuo D.H."/>
            <person name="Larsson T."/>
            <person name="Lv J."/>
            <person name="Arendt D."/>
            <person name="Savage R."/>
            <person name="Osoegawa K."/>
            <person name="de Jong P."/>
            <person name="Grimwood J."/>
            <person name="Chapman J.A."/>
            <person name="Shapiro H."/>
            <person name="Aerts A."/>
            <person name="Otillar R.P."/>
            <person name="Terry A.Y."/>
            <person name="Boore J.L."/>
            <person name="Grigoriev I.V."/>
            <person name="Lindberg D.R."/>
            <person name="Seaver E.C."/>
            <person name="Weisblat D.A."/>
            <person name="Putnam N.H."/>
            <person name="Rokhsar D.S."/>
        </authorList>
    </citation>
    <scope>NUCLEOTIDE SEQUENCE</scope>
</reference>
<keyword evidence="3" id="KW-0032">Aminotransferase</keyword>
<evidence type="ECO:0000256" key="1">
    <source>
        <dbReference type="ARBA" id="ARBA00001933"/>
    </source>
</evidence>
<dbReference type="GeneID" id="20210814"/>
<keyword evidence="4" id="KW-0808">Transferase</keyword>
<evidence type="ECO:0000256" key="4">
    <source>
        <dbReference type="ARBA" id="ARBA00022679"/>
    </source>
</evidence>
<dbReference type="RefSeq" id="XP_009015220.1">
    <property type="nucleotide sequence ID" value="XM_009016972.1"/>
</dbReference>
<comment type="pathway">
    <text evidence="6">Amino-acid degradation; L-kynurenine degradation; kynurenate from L-kynurenine: step 1/2.</text>
</comment>
<dbReference type="PANTHER" id="PTHR43807">
    <property type="entry name" value="FI04487P"/>
    <property type="match status" value="1"/>
</dbReference>
<dbReference type="InterPro" id="IPR051326">
    <property type="entry name" value="Kynurenine-oxoglutarate_AT"/>
</dbReference>
<dbReference type="PANTHER" id="PTHR43807:SF20">
    <property type="entry name" value="FI04487P"/>
    <property type="match status" value="1"/>
</dbReference>
<dbReference type="InterPro" id="IPR004839">
    <property type="entry name" value="Aminotransferase_I/II_large"/>
</dbReference>
<dbReference type="FunFam" id="3.90.1150.10:FF:000096">
    <property type="entry name" value="ATP-binding cassette sub-family A member 3-like Protein"/>
    <property type="match status" value="1"/>
</dbReference>
<dbReference type="Gene3D" id="3.40.640.10">
    <property type="entry name" value="Type I PLP-dependent aspartate aminotransferase-like (Major domain)"/>
    <property type="match status" value="1"/>
</dbReference>
<sequence length="442" mass="50006">MTTPKTLREDSPTDSHPISIWNYQDSTPADTDAINFTTGFPDFSPPKHVSSAFKSLVNNENNNSLIHQYTKQTGHPRLANIVAKLYGTELKRDLNPERNVLVTAGAVHGLFCCIFSLVRPGDEVIIFQPAFKGFSYIVNSCGGVPVYVKLNIVEDDKCKNDTPVTTSDANQKLNDRDLHTTRFEFDEEELKSKFSAKTKLIIVNTPHNPLAKVFTTDELSKISQLCTKHDVLCISDEVYERMVQEPLKHVSIASLPGMWERTLKICSAGKLLSVTGWKLGWCIGPDDLIRKAVTMHIASVHRIATPLQEAVAIALEGEYTGREDPNSYFNSLPREISTKVDQVCEIFLKLGLKPLKPEGSYYVVVNVSNFDFPVKDSSQTKDFQFANWLLNEMKIAVLPVTMFYDIEDRNEINESLVRICCFKRYETIDRARRIIEDWSDTK</sequence>
<dbReference type="eggNOG" id="KOG0257">
    <property type="taxonomic scope" value="Eukaryota"/>
</dbReference>
<feature type="domain" description="Aminotransferase class I/classII large" evidence="7">
    <location>
        <begin position="32"/>
        <end position="431"/>
    </location>
</feature>
<dbReference type="InParanoid" id="T1FPR7"/>
<dbReference type="FunFam" id="3.40.640.10:FF:000086">
    <property type="entry name" value="Kynurenine--oxoglutarate transaminase 1"/>
    <property type="match status" value="1"/>
</dbReference>
<evidence type="ECO:0000256" key="6">
    <source>
        <dbReference type="ARBA" id="ARBA00024016"/>
    </source>
</evidence>
<evidence type="ECO:0000256" key="2">
    <source>
        <dbReference type="ARBA" id="ARBA00012751"/>
    </source>
</evidence>
<dbReference type="EMBL" id="KB096324">
    <property type="protein sequence ID" value="ESO05852.1"/>
    <property type="molecule type" value="Genomic_DNA"/>
</dbReference>
<dbReference type="SUPFAM" id="SSF53383">
    <property type="entry name" value="PLP-dependent transferases"/>
    <property type="match status" value="1"/>
</dbReference>
<accession>T1FPR7</accession>
<dbReference type="HOGENOM" id="CLU_017584_4_0_1"/>
<dbReference type="CTD" id="20210814"/>
<evidence type="ECO:0000256" key="3">
    <source>
        <dbReference type="ARBA" id="ARBA00022576"/>
    </source>
</evidence>
<dbReference type="InterPro" id="IPR015421">
    <property type="entry name" value="PyrdxlP-dep_Trfase_major"/>
</dbReference>
<evidence type="ECO:0000313" key="9">
    <source>
        <dbReference type="EnsemblMetazoa" id="HelroP188198"/>
    </source>
</evidence>
<name>T1FPR7_HELRO</name>
<evidence type="ECO:0000313" key="8">
    <source>
        <dbReference type="EMBL" id="ESO05852.1"/>
    </source>
</evidence>
<proteinExistence type="predicted"/>
<dbReference type="InterPro" id="IPR015424">
    <property type="entry name" value="PyrdxlP-dep_Trfase"/>
</dbReference>
<dbReference type="GO" id="GO:0005737">
    <property type="term" value="C:cytoplasm"/>
    <property type="evidence" value="ECO:0000318"/>
    <property type="project" value="GO_Central"/>
</dbReference>
<dbReference type="Gene3D" id="3.90.1150.10">
    <property type="entry name" value="Aspartate Aminotransferase, domain 1"/>
    <property type="match status" value="1"/>
</dbReference>
<dbReference type="EMBL" id="AMQM01000430">
    <property type="status" value="NOT_ANNOTATED_CDS"/>
    <property type="molecule type" value="Genomic_DNA"/>
</dbReference>
<reference evidence="9" key="3">
    <citation type="submission" date="2015-06" db="UniProtKB">
        <authorList>
            <consortium name="EnsemblMetazoa"/>
        </authorList>
    </citation>
    <scope>IDENTIFICATION</scope>
</reference>
<dbReference type="EC" id="2.6.1.7" evidence="2"/>
<dbReference type="InterPro" id="IPR015422">
    <property type="entry name" value="PyrdxlP-dep_Trfase_small"/>
</dbReference>
<dbReference type="STRING" id="6412.T1FPR7"/>
<dbReference type="GO" id="GO:0005739">
    <property type="term" value="C:mitochondrion"/>
    <property type="evidence" value="ECO:0000318"/>
    <property type="project" value="GO_Central"/>
</dbReference>
<gene>
    <name evidence="9" type="primary">20210814</name>
    <name evidence="8" type="ORF">HELRODRAFT_188198</name>
</gene>
<evidence type="ECO:0000256" key="5">
    <source>
        <dbReference type="ARBA" id="ARBA00022898"/>
    </source>
</evidence>
<keyword evidence="10" id="KW-1185">Reference proteome</keyword>
<reference evidence="10" key="1">
    <citation type="submission" date="2012-12" db="EMBL/GenBank/DDBJ databases">
        <authorList>
            <person name="Hellsten U."/>
            <person name="Grimwood J."/>
            <person name="Chapman J.A."/>
            <person name="Shapiro H."/>
            <person name="Aerts A."/>
            <person name="Otillar R.P."/>
            <person name="Terry A.Y."/>
            <person name="Boore J.L."/>
            <person name="Simakov O."/>
            <person name="Marletaz F."/>
            <person name="Cho S.-J."/>
            <person name="Edsinger-Gonzales E."/>
            <person name="Havlak P."/>
            <person name="Kuo D.-H."/>
            <person name="Larsson T."/>
            <person name="Lv J."/>
            <person name="Arendt D."/>
            <person name="Savage R."/>
            <person name="Osoegawa K."/>
            <person name="de Jong P."/>
            <person name="Lindberg D.R."/>
            <person name="Seaver E.C."/>
            <person name="Weisblat D.A."/>
            <person name="Putnam N.H."/>
            <person name="Grigoriev I.V."/>
            <person name="Rokhsar D.S."/>
        </authorList>
    </citation>
    <scope>NUCLEOTIDE SEQUENCE</scope>
</reference>
<dbReference type="Pfam" id="PF00155">
    <property type="entry name" value="Aminotran_1_2"/>
    <property type="match status" value="1"/>
</dbReference>
<dbReference type="OrthoDB" id="2414662at2759"/>
<dbReference type="GO" id="GO:0030170">
    <property type="term" value="F:pyridoxal phosphate binding"/>
    <property type="evidence" value="ECO:0007669"/>
    <property type="project" value="InterPro"/>
</dbReference>
<dbReference type="CDD" id="cd00609">
    <property type="entry name" value="AAT_like"/>
    <property type="match status" value="1"/>
</dbReference>
<evidence type="ECO:0000259" key="7">
    <source>
        <dbReference type="Pfam" id="PF00155"/>
    </source>
</evidence>
<keyword evidence="5" id="KW-0663">Pyridoxal phosphate</keyword>
<dbReference type="Proteomes" id="UP000015101">
    <property type="component" value="Unassembled WGS sequence"/>
</dbReference>
<protein>
    <recommendedName>
        <fullName evidence="2">kynurenine--oxoglutarate transaminase</fullName>
        <ecNumber evidence="2">2.6.1.7</ecNumber>
    </recommendedName>
</protein>
<dbReference type="AlphaFoldDB" id="T1FPR7"/>